<evidence type="ECO:0000313" key="4">
    <source>
        <dbReference type="Proteomes" id="UP001476583"/>
    </source>
</evidence>
<dbReference type="Gene3D" id="1.10.443.10">
    <property type="entry name" value="Intergrase catalytic core"/>
    <property type="match status" value="1"/>
</dbReference>
<dbReference type="SUPFAM" id="SSF56349">
    <property type="entry name" value="DNA breaking-rejoining enzymes"/>
    <property type="match status" value="1"/>
</dbReference>
<feature type="region of interest" description="Disordered" evidence="2">
    <location>
        <begin position="1"/>
        <end position="28"/>
    </location>
</feature>
<dbReference type="InterPro" id="IPR011010">
    <property type="entry name" value="DNA_brk_join_enz"/>
</dbReference>
<proteinExistence type="predicted"/>
<dbReference type="EMBL" id="CP148074">
    <property type="protein sequence ID" value="WXL26400.1"/>
    <property type="molecule type" value="Genomic_DNA"/>
</dbReference>
<sequence>MEFELTQRLSRSGLALSSKQQEEMTTMQPDTLKKYQTRARNFYHDHCGSDAPDSAQICAALLALAPNYRPNAFSTLKNALMNDQLARGNTQAAKAIRNLVNPVTAQGSQIKKKPKLKQIREVTIEDFKTLYKHLHVGGYLDEAASLVLANYLGVRSCEMRTITVVGHLVHVIGGKKSAELHRGADRTLLIDKPNILKLVEWAAHRMSECPRTNTAIRDRFRKECRSLWPRRKKHPTLKSFRHQLGSILKASGESPESMAYIMGHQSTSSISVYGDGRLGEGMKCHIRSADGTDLTRIRQPQKPSRYGPGRILGEIEFPAATRGHWYTRLKQQRSDKSLPTPQS</sequence>
<organism evidence="3 4">
    <name type="scientific">Ectopseudomonas mendocina</name>
    <name type="common">Pseudomonas mendocina</name>
    <dbReference type="NCBI Taxonomy" id="300"/>
    <lineage>
        <taxon>Bacteria</taxon>
        <taxon>Pseudomonadati</taxon>
        <taxon>Pseudomonadota</taxon>
        <taxon>Gammaproteobacteria</taxon>
        <taxon>Pseudomonadales</taxon>
        <taxon>Pseudomonadaceae</taxon>
        <taxon>Ectopseudomonas</taxon>
    </lineage>
</organism>
<evidence type="ECO:0000313" key="3">
    <source>
        <dbReference type="EMBL" id="WXL26400.1"/>
    </source>
</evidence>
<accession>A0ABZ2RHA4</accession>
<protein>
    <submittedName>
        <fullName evidence="3">Site-specific integrase</fullName>
    </submittedName>
</protein>
<dbReference type="Proteomes" id="UP001476583">
    <property type="component" value="Chromosome"/>
</dbReference>
<evidence type="ECO:0000256" key="2">
    <source>
        <dbReference type="SAM" id="MobiDB-lite"/>
    </source>
</evidence>
<dbReference type="CDD" id="cd00397">
    <property type="entry name" value="DNA_BRE_C"/>
    <property type="match status" value="1"/>
</dbReference>
<gene>
    <name evidence="3" type="ORF">WG219_02620</name>
</gene>
<name>A0ABZ2RHA4_ECTME</name>
<evidence type="ECO:0000256" key="1">
    <source>
        <dbReference type="ARBA" id="ARBA00023172"/>
    </source>
</evidence>
<dbReference type="InterPro" id="IPR013762">
    <property type="entry name" value="Integrase-like_cat_sf"/>
</dbReference>
<keyword evidence="1" id="KW-0233">DNA recombination</keyword>
<feature type="compositionally biased region" description="Polar residues" evidence="2">
    <location>
        <begin position="7"/>
        <end position="28"/>
    </location>
</feature>
<reference evidence="3 4" key="1">
    <citation type="submission" date="2024-03" db="EMBL/GenBank/DDBJ databases">
        <title>Complete genome of BD2.</title>
        <authorList>
            <person name="Cao G."/>
        </authorList>
    </citation>
    <scope>NUCLEOTIDE SEQUENCE [LARGE SCALE GENOMIC DNA]</scope>
    <source>
        <strain evidence="3 4">BD2</strain>
    </source>
</reference>
<keyword evidence="4" id="KW-1185">Reference proteome</keyword>